<dbReference type="EMBL" id="PFAA01000024">
    <property type="protein sequence ID" value="PIT96823.1"/>
    <property type="molecule type" value="Genomic_DNA"/>
</dbReference>
<feature type="domain" description="Beta-Casp" evidence="3">
    <location>
        <begin position="245"/>
        <end position="370"/>
    </location>
</feature>
<dbReference type="Pfam" id="PF10996">
    <property type="entry name" value="Beta-Casp"/>
    <property type="match status" value="1"/>
</dbReference>
<accession>A0A2M6WVJ1</accession>
<dbReference type="Pfam" id="PF16661">
    <property type="entry name" value="Lactamase_B_6"/>
    <property type="match status" value="1"/>
</dbReference>
<evidence type="ECO:0000313" key="4">
    <source>
        <dbReference type="EMBL" id="PIT96823.1"/>
    </source>
</evidence>
<dbReference type="SMART" id="SM00849">
    <property type="entry name" value="Lactamase_B"/>
    <property type="match status" value="1"/>
</dbReference>
<dbReference type="InterPro" id="IPR050698">
    <property type="entry name" value="MBL"/>
</dbReference>
<dbReference type="Pfam" id="PF07521">
    <property type="entry name" value="RMMBL"/>
    <property type="match status" value="1"/>
</dbReference>
<dbReference type="InterPro" id="IPR022712">
    <property type="entry name" value="Beta_Casp"/>
</dbReference>
<dbReference type="PANTHER" id="PTHR11203">
    <property type="entry name" value="CLEAVAGE AND POLYADENYLATION SPECIFICITY FACTOR FAMILY MEMBER"/>
    <property type="match status" value="1"/>
</dbReference>
<organism evidence="4 5">
    <name type="scientific">Candidatus Campbellbacteria bacterium CG10_big_fil_rev_8_21_14_0_10_35_52</name>
    <dbReference type="NCBI Taxonomy" id="1974527"/>
    <lineage>
        <taxon>Bacteria</taxon>
        <taxon>Candidatus Campbelliibacteriota</taxon>
    </lineage>
</organism>
<reference evidence="5" key="1">
    <citation type="submission" date="2017-09" db="EMBL/GenBank/DDBJ databases">
        <title>Depth-based differentiation of microbial function through sediment-hosted aquifers and enrichment of novel symbionts in the deep terrestrial subsurface.</title>
        <authorList>
            <person name="Probst A.J."/>
            <person name="Ladd B."/>
            <person name="Jarett J.K."/>
            <person name="Geller-Mcgrath D.E."/>
            <person name="Sieber C.M.K."/>
            <person name="Emerson J.B."/>
            <person name="Anantharaman K."/>
            <person name="Thomas B.C."/>
            <person name="Malmstrom R."/>
            <person name="Stieglmeier M."/>
            <person name="Klingl A."/>
            <person name="Woyke T."/>
            <person name="Ryan C.M."/>
            <person name="Banfield J.F."/>
        </authorList>
    </citation>
    <scope>NUCLEOTIDE SEQUENCE [LARGE SCALE GENOMIC DNA]</scope>
</reference>
<evidence type="ECO:0000256" key="1">
    <source>
        <dbReference type="ARBA" id="ARBA00022801"/>
    </source>
</evidence>
<dbReference type="GO" id="GO:0016787">
    <property type="term" value="F:hydrolase activity"/>
    <property type="evidence" value="ECO:0007669"/>
    <property type="project" value="UniProtKB-KW"/>
</dbReference>
<feature type="domain" description="Metallo-beta-lactamase" evidence="2">
    <location>
        <begin position="19"/>
        <end position="240"/>
    </location>
</feature>
<protein>
    <submittedName>
        <fullName evidence="4">MBL fold hydrolase</fullName>
    </submittedName>
</protein>
<dbReference type="CDD" id="cd16295">
    <property type="entry name" value="TTHA0252-CPSF-like_MBL-fold"/>
    <property type="match status" value="1"/>
</dbReference>
<dbReference type="InterPro" id="IPR001279">
    <property type="entry name" value="Metallo-B-lactamas"/>
</dbReference>
<dbReference type="GO" id="GO:0004521">
    <property type="term" value="F:RNA endonuclease activity"/>
    <property type="evidence" value="ECO:0007669"/>
    <property type="project" value="TreeGrafter"/>
</dbReference>
<sequence length="455" mass="50234">MNKENKLKLTFYGGVGEVTGANYLLEDKDIKILVDCGLFQGGSFDDIRNREPFPYNPSDIDILFVTHAHLDHIGRIPKLVKDGFSGVIYSTPSTKEISEISLIDSLGILSKEAKKKGVPLLYEKKDALKAFSLWKTIPYKTSIKINNELNAVFKDAGHILGSAMVEFSRKGEKIVFTGDLGNSPSPLLKDTEKIYDAYYLIIESVYGDKNHESAESRIDILKNAIENTIKKGGALLIPAFSIERTQVLLYEINNLVESGVIPSVPVFLDSPFAIKVTKIYKDKINNFNKGAREEINSGDDIFDFPQLKFTENHKDSLKIANMPNPKIIIAGSGMSNGGRILSHEKRHLSDPNSALLIVGFQASGSIGRMIQDGAKEVLIDNEHIPVRASIINLQGFSSHKDSDNLLDFVSDTSNTVKKVFVVMGEPKSALFLVQKIRDCLNVNAIAPNLGESSFL</sequence>
<name>A0A2M6WVJ1_9BACT</name>
<dbReference type="Gene3D" id="3.60.15.10">
    <property type="entry name" value="Ribonuclease Z/Hydroxyacylglutathione hydrolase-like"/>
    <property type="match status" value="1"/>
</dbReference>
<dbReference type="SMART" id="SM01027">
    <property type="entry name" value="Beta-Casp"/>
    <property type="match status" value="1"/>
</dbReference>
<dbReference type="Gene3D" id="3.40.50.10890">
    <property type="match status" value="1"/>
</dbReference>
<comment type="caution">
    <text evidence="4">The sequence shown here is derived from an EMBL/GenBank/DDBJ whole genome shotgun (WGS) entry which is preliminary data.</text>
</comment>
<dbReference type="InterPro" id="IPR011108">
    <property type="entry name" value="RMMBL"/>
</dbReference>
<keyword evidence="1 4" id="KW-0378">Hydrolase</keyword>
<evidence type="ECO:0000259" key="2">
    <source>
        <dbReference type="SMART" id="SM00849"/>
    </source>
</evidence>
<dbReference type="SUPFAM" id="SSF56281">
    <property type="entry name" value="Metallo-hydrolase/oxidoreductase"/>
    <property type="match status" value="1"/>
</dbReference>
<dbReference type="AlphaFoldDB" id="A0A2M6WVJ1"/>
<dbReference type="InterPro" id="IPR036866">
    <property type="entry name" value="RibonucZ/Hydroxyglut_hydro"/>
</dbReference>
<proteinExistence type="predicted"/>
<evidence type="ECO:0000259" key="3">
    <source>
        <dbReference type="SMART" id="SM01027"/>
    </source>
</evidence>
<gene>
    <name evidence="4" type="ORF">COT82_01130</name>
</gene>
<evidence type="ECO:0000313" key="5">
    <source>
        <dbReference type="Proteomes" id="UP000230481"/>
    </source>
</evidence>
<dbReference type="PANTHER" id="PTHR11203:SF37">
    <property type="entry name" value="INTEGRATOR COMPLEX SUBUNIT 11"/>
    <property type="match status" value="1"/>
</dbReference>
<dbReference type="Proteomes" id="UP000230481">
    <property type="component" value="Unassembled WGS sequence"/>
</dbReference>